<protein>
    <submittedName>
        <fullName evidence="1">Uncharacterized protein</fullName>
    </submittedName>
</protein>
<dbReference type="OrthoDB" id="2962993at2759"/>
<proteinExistence type="predicted"/>
<evidence type="ECO:0000313" key="1">
    <source>
        <dbReference type="EMBL" id="KIX09198.1"/>
    </source>
</evidence>
<dbReference type="GeneID" id="25288348"/>
<sequence>MDNILTVYRSLRRNQTDEHPQQKSYPQTYQIFSVAVTLAALLLVEQTILNAAQARLETETIASDHGLSRSRNSAPPIVRPIVSTARNGAFVQNYHPALACRLLLGMPQAGMLPSIIFPVSTIWNKNQQAKRIAVPRHHLLWWILEIHLLTVSSNLGHERVLSSGVGCSSWADSGGSLYQCYADNEAARYAV</sequence>
<dbReference type="AlphaFoldDB" id="A0A0D2HEV1"/>
<dbReference type="EMBL" id="KN847475">
    <property type="protein sequence ID" value="KIX09198.1"/>
    <property type="molecule type" value="Genomic_DNA"/>
</dbReference>
<dbReference type="STRING" id="1442369.A0A0D2HEV1"/>
<reference evidence="1 2" key="1">
    <citation type="submission" date="2015-01" db="EMBL/GenBank/DDBJ databases">
        <title>The Genome Sequence of Rhinocladiella mackenzie CBS 650.93.</title>
        <authorList>
            <consortium name="The Broad Institute Genomics Platform"/>
            <person name="Cuomo C."/>
            <person name="de Hoog S."/>
            <person name="Gorbushina A."/>
            <person name="Stielow B."/>
            <person name="Teixiera M."/>
            <person name="Abouelleil A."/>
            <person name="Chapman S.B."/>
            <person name="Priest M."/>
            <person name="Young S.K."/>
            <person name="Wortman J."/>
            <person name="Nusbaum C."/>
            <person name="Birren B."/>
        </authorList>
    </citation>
    <scope>NUCLEOTIDE SEQUENCE [LARGE SCALE GENOMIC DNA]</scope>
    <source>
        <strain evidence="1 2">CBS 650.93</strain>
    </source>
</reference>
<accession>A0A0D2HEV1</accession>
<evidence type="ECO:0000313" key="2">
    <source>
        <dbReference type="Proteomes" id="UP000053617"/>
    </source>
</evidence>
<name>A0A0D2HEV1_9EURO</name>
<dbReference type="VEuPathDB" id="FungiDB:Z518_00277"/>
<keyword evidence="2" id="KW-1185">Reference proteome</keyword>
<dbReference type="HOGENOM" id="CLU_1422118_0_0_1"/>
<dbReference type="RefSeq" id="XP_013276334.1">
    <property type="nucleotide sequence ID" value="XM_013420880.1"/>
</dbReference>
<dbReference type="Proteomes" id="UP000053617">
    <property type="component" value="Unassembled WGS sequence"/>
</dbReference>
<organism evidence="1 2">
    <name type="scientific">Rhinocladiella mackenziei CBS 650.93</name>
    <dbReference type="NCBI Taxonomy" id="1442369"/>
    <lineage>
        <taxon>Eukaryota</taxon>
        <taxon>Fungi</taxon>
        <taxon>Dikarya</taxon>
        <taxon>Ascomycota</taxon>
        <taxon>Pezizomycotina</taxon>
        <taxon>Eurotiomycetes</taxon>
        <taxon>Chaetothyriomycetidae</taxon>
        <taxon>Chaetothyriales</taxon>
        <taxon>Herpotrichiellaceae</taxon>
        <taxon>Rhinocladiella</taxon>
    </lineage>
</organism>
<gene>
    <name evidence="1" type="ORF">Z518_00277</name>
</gene>